<evidence type="ECO:0000256" key="7">
    <source>
        <dbReference type="ARBA" id="ARBA00022840"/>
    </source>
</evidence>
<dbReference type="InterPro" id="IPR003594">
    <property type="entry name" value="HATPase_dom"/>
</dbReference>
<dbReference type="Proteomes" id="UP000282674">
    <property type="component" value="Unassembled WGS sequence"/>
</dbReference>
<gene>
    <name evidence="11" type="ORF">EBO15_03310</name>
</gene>
<keyword evidence="12" id="KW-1185">Reference proteome</keyword>
<dbReference type="Gene3D" id="3.30.565.10">
    <property type="entry name" value="Histidine kinase-like ATPase, C-terminal domain"/>
    <property type="match status" value="1"/>
</dbReference>
<dbReference type="PANTHER" id="PTHR24421">
    <property type="entry name" value="NITRATE/NITRITE SENSOR PROTEIN NARX-RELATED"/>
    <property type="match status" value="1"/>
</dbReference>
<dbReference type="InterPro" id="IPR011712">
    <property type="entry name" value="Sig_transdc_His_kin_sub3_dim/P"/>
</dbReference>
<evidence type="ECO:0000256" key="2">
    <source>
        <dbReference type="ARBA" id="ARBA00012438"/>
    </source>
</evidence>
<comment type="caution">
    <text evidence="11">The sequence shown here is derived from an EMBL/GenBank/DDBJ whole genome shotgun (WGS) entry which is preliminary data.</text>
</comment>
<organism evidence="11 12">
    <name type="scientific">Actinomadura harenae</name>
    <dbReference type="NCBI Taxonomy" id="2483351"/>
    <lineage>
        <taxon>Bacteria</taxon>
        <taxon>Bacillati</taxon>
        <taxon>Actinomycetota</taxon>
        <taxon>Actinomycetes</taxon>
        <taxon>Streptosporangiales</taxon>
        <taxon>Thermomonosporaceae</taxon>
        <taxon>Actinomadura</taxon>
    </lineage>
</organism>
<evidence type="ECO:0000256" key="1">
    <source>
        <dbReference type="ARBA" id="ARBA00000085"/>
    </source>
</evidence>
<feature type="transmembrane region" description="Helical" evidence="9">
    <location>
        <begin position="136"/>
        <end position="154"/>
    </location>
</feature>
<dbReference type="SUPFAM" id="SSF55874">
    <property type="entry name" value="ATPase domain of HSP90 chaperone/DNA topoisomerase II/histidine kinase"/>
    <property type="match status" value="1"/>
</dbReference>
<dbReference type="GO" id="GO:0046983">
    <property type="term" value="F:protein dimerization activity"/>
    <property type="evidence" value="ECO:0007669"/>
    <property type="project" value="InterPro"/>
</dbReference>
<protein>
    <recommendedName>
        <fullName evidence="2">histidine kinase</fullName>
        <ecNumber evidence="2">2.7.13.3</ecNumber>
    </recommendedName>
</protein>
<evidence type="ECO:0000256" key="5">
    <source>
        <dbReference type="ARBA" id="ARBA00022741"/>
    </source>
</evidence>
<dbReference type="InterPro" id="IPR036890">
    <property type="entry name" value="HATPase_C_sf"/>
</dbReference>
<keyword evidence="4" id="KW-0808">Transferase</keyword>
<dbReference type="GO" id="GO:0016020">
    <property type="term" value="C:membrane"/>
    <property type="evidence" value="ECO:0007669"/>
    <property type="project" value="InterPro"/>
</dbReference>
<feature type="transmembrane region" description="Helical" evidence="9">
    <location>
        <begin position="87"/>
        <end position="105"/>
    </location>
</feature>
<dbReference type="Pfam" id="PF07730">
    <property type="entry name" value="HisKA_3"/>
    <property type="match status" value="1"/>
</dbReference>
<sequence>MSAMSRPAPGHGAILGEAPAWLAAMAFPPLLAFALLNDAGSLGPSLLVLALLLLLPSGLLTHRPLAGLAFMLTAWAGGTLAPVTWRFAYLLLLANAVAIVFVSATRARRTSLAALAMTLSVQLFVAAFYLNGSPALVRTVMVVLLIGGAAWMVGDTVRERRAHAEALKDQATARAVTDERLRIARELHDVVAHSIGIIAIQAGVGGRVMESQPSEARDALSVIEATSRDTLAGLRGMLGSLRRAGPAPLAPGPRLADLDRLADAAGRSGVRVGLSRAGRRRPLPAEIELAAFRIVQESITNVVRHAGTDHCLVAVDYRDGELAIAVTDAGRGTAAGGAGYGITGMRERVTLLGGDFSAGPRPEGGFQVTARLPLKD</sequence>
<evidence type="ECO:0000256" key="6">
    <source>
        <dbReference type="ARBA" id="ARBA00022777"/>
    </source>
</evidence>
<dbReference type="AlphaFoldDB" id="A0A3M2MCB4"/>
<feature type="transmembrane region" description="Helical" evidence="9">
    <location>
        <begin position="12"/>
        <end position="36"/>
    </location>
</feature>
<dbReference type="InterPro" id="IPR050482">
    <property type="entry name" value="Sensor_HK_TwoCompSys"/>
</dbReference>
<proteinExistence type="predicted"/>
<dbReference type="Pfam" id="PF02518">
    <property type="entry name" value="HATPase_c"/>
    <property type="match status" value="1"/>
</dbReference>
<evidence type="ECO:0000259" key="10">
    <source>
        <dbReference type="SMART" id="SM00387"/>
    </source>
</evidence>
<feature type="transmembrane region" description="Helical" evidence="9">
    <location>
        <begin position="112"/>
        <end position="130"/>
    </location>
</feature>
<evidence type="ECO:0000313" key="12">
    <source>
        <dbReference type="Proteomes" id="UP000282674"/>
    </source>
</evidence>
<evidence type="ECO:0000256" key="3">
    <source>
        <dbReference type="ARBA" id="ARBA00022553"/>
    </source>
</evidence>
<dbReference type="RefSeq" id="WP_122192794.1">
    <property type="nucleotide sequence ID" value="NZ_JBHSKC010000008.1"/>
</dbReference>
<dbReference type="Gene3D" id="1.20.5.1930">
    <property type="match status" value="1"/>
</dbReference>
<feature type="transmembrane region" description="Helical" evidence="9">
    <location>
        <begin position="42"/>
        <end position="60"/>
    </location>
</feature>
<dbReference type="PANTHER" id="PTHR24421:SF10">
    <property type="entry name" value="NITRATE_NITRITE SENSOR PROTEIN NARQ"/>
    <property type="match status" value="1"/>
</dbReference>
<keyword evidence="9" id="KW-0472">Membrane</keyword>
<name>A0A3M2MCB4_9ACTN</name>
<keyword evidence="5" id="KW-0547">Nucleotide-binding</keyword>
<reference evidence="11 12" key="1">
    <citation type="submission" date="2018-10" db="EMBL/GenBank/DDBJ databases">
        <title>Isolation from soil.</title>
        <authorList>
            <person name="Hu J."/>
        </authorList>
    </citation>
    <scope>NUCLEOTIDE SEQUENCE [LARGE SCALE GENOMIC DNA]</scope>
    <source>
        <strain evidence="11 12">NEAU-Ht49</strain>
    </source>
</reference>
<accession>A0A3M2MCB4</accession>
<feature type="domain" description="Histidine kinase/HSP90-like ATPase" evidence="10">
    <location>
        <begin position="286"/>
        <end position="376"/>
    </location>
</feature>
<dbReference type="SMART" id="SM00387">
    <property type="entry name" value="HATPase_c"/>
    <property type="match status" value="1"/>
</dbReference>
<keyword evidence="3" id="KW-0597">Phosphoprotein</keyword>
<keyword evidence="9" id="KW-1133">Transmembrane helix</keyword>
<evidence type="ECO:0000313" key="11">
    <source>
        <dbReference type="EMBL" id="RMI47227.1"/>
    </source>
</evidence>
<keyword evidence="7" id="KW-0067">ATP-binding</keyword>
<dbReference type="GO" id="GO:0000155">
    <property type="term" value="F:phosphorelay sensor kinase activity"/>
    <property type="evidence" value="ECO:0007669"/>
    <property type="project" value="InterPro"/>
</dbReference>
<dbReference type="GO" id="GO:0005524">
    <property type="term" value="F:ATP binding"/>
    <property type="evidence" value="ECO:0007669"/>
    <property type="project" value="UniProtKB-KW"/>
</dbReference>
<dbReference type="CDD" id="cd16917">
    <property type="entry name" value="HATPase_UhpB-NarQ-NarX-like"/>
    <property type="match status" value="1"/>
</dbReference>
<evidence type="ECO:0000256" key="8">
    <source>
        <dbReference type="ARBA" id="ARBA00023012"/>
    </source>
</evidence>
<keyword evidence="8" id="KW-0902">Two-component regulatory system</keyword>
<comment type="catalytic activity">
    <reaction evidence="1">
        <text>ATP + protein L-histidine = ADP + protein N-phospho-L-histidine.</text>
        <dbReference type="EC" id="2.7.13.3"/>
    </reaction>
</comment>
<dbReference type="OrthoDB" id="227596at2"/>
<evidence type="ECO:0000256" key="4">
    <source>
        <dbReference type="ARBA" id="ARBA00022679"/>
    </source>
</evidence>
<dbReference type="EC" id="2.7.13.3" evidence="2"/>
<dbReference type="EMBL" id="RFFG01000004">
    <property type="protein sequence ID" value="RMI47227.1"/>
    <property type="molecule type" value="Genomic_DNA"/>
</dbReference>
<keyword evidence="6 11" id="KW-0418">Kinase</keyword>
<evidence type="ECO:0000256" key="9">
    <source>
        <dbReference type="SAM" id="Phobius"/>
    </source>
</evidence>
<keyword evidence="9" id="KW-0812">Transmembrane</keyword>